<keyword evidence="2" id="KW-0863">Zinc-finger</keyword>
<dbReference type="InterPro" id="IPR001841">
    <property type="entry name" value="Znf_RING"/>
</dbReference>
<dbReference type="Pfam" id="PF13639">
    <property type="entry name" value="zf-RING_2"/>
    <property type="match status" value="1"/>
</dbReference>
<dbReference type="SUPFAM" id="SSF57850">
    <property type="entry name" value="RING/U-box"/>
    <property type="match status" value="1"/>
</dbReference>
<proteinExistence type="predicted"/>
<evidence type="ECO:0000256" key="1">
    <source>
        <dbReference type="ARBA" id="ARBA00022723"/>
    </source>
</evidence>
<dbReference type="GO" id="GO:0008270">
    <property type="term" value="F:zinc ion binding"/>
    <property type="evidence" value="ECO:0007669"/>
    <property type="project" value="UniProtKB-KW"/>
</dbReference>
<reference evidence="5" key="1">
    <citation type="journal article" date="2020" name="Nature">
        <title>Giant virus diversity and host interactions through global metagenomics.</title>
        <authorList>
            <person name="Schulz F."/>
            <person name="Roux S."/>
            <person name="Paez-Espino D."/>
            <person name="Jungbluth S."/>
            <person name="Walsh D.A."/>
            <person name="Denef V.J."/>
            <person name="McMahon K.D."/>
            <person name="Konstantinidis K.T."/>
            <person name="Eloe-Fadrosh E.A."/>
            <person name="Kyrpides N.C."/>
            <person name="Woyke T."/>
        </authorList>
    </citation>
    <scope>NUCLEOTIDE SEQUENCE</scope>
    <source>
        <strain evidence="5">GVMAG-M-3300018428-16</strain>
    </source>
</reference>
<name>A0A6C0BQY9_9ZZZZ</name>
<evidence type="ECO:0000256" key="2">
    <source>
        <dbReference type="ARBA" id="ARBA00022771"/>
    </source>
</evidence>
<keyword evidence="1" id="KW-0479">Metal-binding</keyword>
<dbReference type="InterPro" id="IPR017907">
    <property type="entry name" value="Znf_RING_CS"/>
</dbReference>
<evidence type="ECO:0000313" key="5">
    <source>
        <dbReference type="EMBL" id="QHS94865.1"/>
    </source>
</evidence>
<organism evidence="5">
    <name type="scientific">viral metagenome</name>
    <dbReference type="NCBI Taxonomy" id="1070528"/>
    <lineage>
        <taxon>unclassified sequences</taxon>
        <taxon>metagenomes</taxon>
        <taxon>organismal metagenomes</taxon>
    </lineage>
</organism>
<keyword evidence="3" id="KW-0862">Zinc</keyword>
<dbReference type="AlphaFoldDB" id="A0A6C0BQY9"/>
<dbReference type="EMBL" id="MN739234">
    <property type="protein sequence ID" value="QHS94865.1"/>
    <property type="molecule type" value="Genomic_DNA"/>
</dbReference>
<evidence type="ECO:0000256" key="3">
    <source>
        <dbReference type="ARBA" id="ARBA00022833"/>
    </source>
</evidence>
<dbReference type="InterPro" id="IPR013083">
    <property type="entry name" value="Znf_RING/FYVE/PHD"/>
</dbReference>
<protein>
    <recommendedName>
        <fullName evidence="4">RING-type domain-containing protein</fullName>
    </recommendedName>
</protein>
<dbReference type="SMART" id="SM00184">
    <property type="entry name" value="RING"/>
    <property type="match status" value="1"/>
</dbReference>
<dbReference type="Gene3D" id="3.30.40.10">
    <property type="entry name" value="Zinc/RING finger domain, C3HC4 (zinc finger)"/>
    <property type="match status" value="1"/>
</dbReference>
<sequence length="151" mass="17613">MKLYQDNMSQFSKIIVPSAPPSDTQHTCPICINDIGNNNFVVTKCSHKICVPCLMNNYNKSLNGHLCPLCRSRILDKRRNIYVAKSRINFEASNLLFNMFDDSDNFFPIFKELTDFVSNRKDNISEFKEIFGRFMMTEFIEKYTTNLNITK</sequence>
<dbReference type="PROSITE" id="PS00518">
    <property type="entry name" value="ZF_RING_1"/>
    <property type="match status" value="1"/>
</dbReference>
<feature type="domain" description="RING-type" evidence="4">
    <location>
        <begin position="28"/>
        <end position="71"/>
    </location>
</feature>
<accession>A0A6C0BQY9</accession>
<dbReference type="PROSITE" id="PS50089">
    <property type="entry name" value="ZF_RING_2"/>
    <property type="match status" value="1"/>
</dbReference>
<evidence type="ECO:0000259" key="4">
    <source>
        <dbReference type="PROSITE" id="PS50089"/>
    </source>
</evidence>